<reference evidence="2 3" key="1">
    <citation type="journal article" date="2015" name="Genome Announc.">
        <title>Complete genome sequences for 35 biothreat assay-relevant bacillus species.</title>
        <authorList>
            <person name="Johnson S.L."/>
            <person name="Daligault H.E."/>
            <person name="Davenport K.W."/>
            <person name="Jaissle J."/>
            <person name="Frey K.G."/>
            <person name="Ladner J.T."/>
            <person name="Broomall S.M."/>
            <person name="Bishop-Lilly K.A."/>
            <person name="Bruce D.C."/>
            <person name="Gibbons H.S."/>
            <person name="Coyne S.R."/>
            <person name="Lo C.C."/>
            <person name="Meincke L."/>
            <person name="Munk A.C."/>
            <person name="Koroleva G.I."/>
            <person name="Rosenzweig C.N."/>
            <person name="Palacios G.F."/>
            <person name="Redden C.L."/>
            <person name="Minogue T.D."/>
            <person name="Chain P.S."/>
        </authorList>
    </citation>
    <scope>NUCLEOTIDE SEQUENCE [LARGE SCALE GENOMIC DNA]</scope>
    <source>
        <strain evidence="3">ATCC 14581 / DSM 32 / JCM 2506 / NBRC 15308 / NCIMB 9376 / NCTC 10342 / NRRL B-14308 / VKM B-512</strain>
    </source>
</reference>
<proteinExistence type="predicted"/>
<sequence length="93" mass="9802">METNTKPQVNTNSIVSLTLGIVSIFIPIIGFITGIIGIIFYKKASNQIAATNQSGKGLAIAGLVCSIVGVISQLFFVLGIITFMFGGTTVDYE</sequence>
<dbReference type="KEGG" id="bmeg:BG04_328"/>
<evidence type="ECO:0000313" key="2">
    <source>
        <dbReference type="EMBL" id="AJI22099.1"/>
    </source>
</evidence>
<dbReference type="RefSeq" id="WP_034650229.1">
    <property type="nucleotide sequence ID" value="NZ_BCVB01000006.1"/>
</dbReference>
<organism evidence="2 3">
    <name type="scientific">Priestia megaterium (strain ATCC 14581 / DSM 32 / CCUG 1817 / JCM 2506 / NBRC 15308 / NCIMB 9376 / NCTC 10342 / NRRL B-14308 / VKM B-512 / Ford 19)</name>
    <name type="common">Bacillus megaterium</name>
    <dbReference type="NCBI Taxonomy" id="1348623"/>
    <lineage>
        <taxon>Bacteria</taxon>
        <taxon>Bacillati</taxon>
        <taxon>Bacillota</taxon>
        <taxon>Bacilli</taxon>
        <taxon>Bacillales</taxon>
        <taxon>Bacillaceae</taxon>
        <taxon>Priestia</taxon>
    </lineage>
</organism>
<dbReference type="EMBL" id="CP009920">
    <property type="protein sequence ID" value="AJI22099.1"/>
    <property type="molecule type" value="Genomic_DNA"/>
</dbReference>
<accession>A0A0B6AQI2</accession>
<dbReference type="AlphaFoldDB" id="A0A0B6AQI2"/>
<dbReference type="Proteomes" id="UP000031829">
    <property type="component" value="Chromosome"/>
</dbReference>
<dbReference type="GeneID" id="93643841"/>
<name>A0A0B6AQI2_PRIM2</name>
<dbReference type="InterPro" id="IPR025241">
    <property type="entry name" value="DUF4190"/>
</dbReference>
<evidence type="ECO:0000313" key="3">
    <source>
        <dbReference type="Proteomes" id="UP000031829"/>
    </source>
</evidence>
<feature type="domain" description="DUF4190" evidence="1">
    <location>
        <begin position="13"/>
        <end position="72"/>
    </location>
</feature>
<dbReference type="HOGENOM" id="CLU_159967_1_0_9"/>
<dbReference type="Pfam" id="PF13828">
    <property type="entry name" value="DUF4190"/>
    <property type="match status" value="1"/>
</dbReference>
<evidence type="ECO:0000259" key="1">
    <source>
        <dbReference type="Pfam" id="PF13828"/>
    </source>
</evidence>
<protein>
    <recommendedName>
        <fullName evidence="1">DUF4190 domain-containing protein</fullName>
    </recommendedName>
</protein>
<gene>
    <name evidence="2" type="ORF">BG04_328</name>
</gene>